<accession>A0AAV8TFT5</accession>
<dbReference type="PROSITE" id="PS51011">
    <property type="entry name" value="ARID"/>
    <property type="match status" value="1"/>
</dbReference>
<dbReference type="SMART" id="SM01014">
    <property type="entry name" value="ARID"/>
    <property type="match status" value="1"/>
</dbReference>
<sequence>MAGWSFFTRCSALDFADVVNRHQGGGNCCQDIGKICCLVDDPDNNDWLSLRGVFDQVLSAFLNEETGRGCHKPLPALLGNGQFLDLFELLWLVKRRGGFELVNGFWTFVAKELGLDLGTSASIKLIYFKYLFKLESCSKWRCSANILTNGECQNCSNFGLASLELETRFEHLLSHKYDKKKVKSDTHSSTELVKNGKCADMNGSRSGGPLVDYESVNFVKNHSDDDEKCNGYNKGKCSDDDNDLIIGPITSRKDTTSRKRKRESLSRMLNWVIQIAKSPNDPSVGGIPPPPNWKKHIGTEMWIQVIRARDAVMACCMSFNGVPVISKIYLKRQ</sequence>
<feature type="domain" description="ARID" evidence="1">
    <location>
        <begin position="48"/>
        <end position="139"/>
    </location>
</feature>
<dbReference type="CDD" id="cd16100">
    <property type="entry name" value="ARID"/>
    <property type="match status" value="1"/>
</dbReference>
<dbReference type="Pfam" id="PF01388">
    <property type="entry name" value="ARID"/>
    <property type="match status" value="1"/>
</dbReference>
<dbReference type="GO" id="GO:0003677">
    <property type="term" value="F:DNA binding"/>
    <property type="evidence" value="ECO:0007669"/>
    <property type="project" value="InterPro"/>
</dbReference>
<gene>
    <name evidence="2" type="ORF">K2173_010360</name>
</gene>
<dbReference type="PANTHER" id="PTHR46410">
    <property type="entry name" value="AT-RICH INTERACTIVE DOMAIN-CONTAINING PROTEIN 2"/>
    <property type="match status" value="1"/>
</dbReference>
<dbReference type="InterPro" id="IPR001606">
    <property type="entry name" value="ARID_dom"/>
</dbReference>
<evidence type="ECO:0000313" key="2">
    <source>
        <dbReference type="EMBL" id="KAJ8764895.1"/>
    </source>
</evidence>
<organism evidence="2 3">
    <name type="scientific">Erythroxylum novogranatense</name>
    <dbReference type="NCBI Taxonomy" id="1862640"/>
    <lineage>
        <taxon>Eukaryota</taxon>
        <taxon>Viridiplantae</taxon>
        <taxon>Streptophyta</taxon>
        <taxon>Embryophyta</taxon>
        <taxon>Tracheophyta</taxon>
        <taxon>Spermatophyta</taxon>
        <taxon>Magnoliopsida</taxon>
        <taxon>eudicotyledons</taxon>
        <taxon>Gunneridae</taxon>
        <taxon>Pentapetalae</taxon>
        <taxon>rosids</taxon>
        <taxon>fabids</taxon>
        <taxon>Malpighiales</taxon>
        <taxon>Erythroxylaceae</taxon>
        <taxon>Erythroxylum</taxon>
    </lineage>
</organism>
<dbReference type="SMART" id="SM00501">
    <property type="entry name" value="BRIGHT"/>
    <property type="match status" value="1"/>
</dbReference>
<reference evidence="2 3" key="1">
    <citation type="submission" date="2021-09" db="EMBL/GenBank/DDBJ databases">
        <title>Genomic insights and catalytic innovation underlie evolution of tropane alkaloids biosynthesis.</title>
        <authorList>
            <person name="Wang Y.-J."/>
            <person name="Tian T."/>
            <person name="Huang J.-P."/>
            <person name="Huang S.-X."/>
        </authorList>
    </citation>
    <scope>NUCLEOTIDE SEQUENCE [LARGE SCALE GENOMIC DNA]</scope>
    <source>
        <strain evidence="2">KIB-2018</strain>
        <tissue evidence="2">Leaf</tissue>
    </source>
</reference>
<dbReference type="InterPro" id="IPR036431">
    <property type="entry name" value="ARID_dom_sf"/>
</dbReference>
<comment type="caution">
    <text evidence="2">The sequence shown here is derived from an EMBL/GenBank/DDBJ whole genome shotgun (WGS) entry which is preliminary data.</text>
</comment>
<proteinExistence type="predicted"/>
<dbReference type="PANTHER" id="PTHR46410:SF18">
    <property type="entry name" value="AT-RICH INTERACTIVE DOMAIN-CONTAINING PROTEIN 2"/>
    <property type="match status" value="1"/>
</dbReference>
<dbReference type="EMBL" id="JAIWQS010000005">
    <property type="protein sequence ID" value="KAJ8764895.1"/>
    <property type="molecule type" value="Genomic_DNA"/>
</dbReference>
<dbReference type="Proteomes" id="UP001159364">
    <property type="component" value="Linkage Group LG05"/>
</dbReference>
<protein>
    <recommendedName>
        <fullName evidence="1">ARID domain-containing protein</fullName>
    </recommendedName>
</protein>
<evidence type="ECO:0000259" key="1">
    <source>
        <dbReference type="PROSITE" id="PS51011"/>
    </source>
</evidence>
<dbReference type="Gene3D" id="1.10.150.60">
    <property type="entry name" value="ARID DNA-binding domain"/>
    <property type="match status" value="1"/>
</dbReference>
<dbReference type="SUPFAM" id="SSF46774">
    <property type="entry name" value="ARID-like"/>
    <property type="match status" value="1"/>
</dbReference>
<keyword evidence="3" id="KW-1185">Reference proteome</keyword>
<dbReference type="AlphaFoldDB" id="A0AAV8TFT5"/>
<evidence type="ECO:0000313" key="3">
    <source>
        <dbReference type="Proteomes" id="UP001159364"/>
    </source>
</evidence>
<name>A0AAV8TFT5_9ROSI</name>